<dbReference type="Gene3D" id="3.90.1200.10">
    <property type="match status" value="1"/>
</dbReference>
<sequence length="249" mass="29737">MEEIKTGETSFFVCLFDKAPGRMVKVDGDLFKPALFETWGETVGKMHRVTKGFVLDSGRRDQWDQDDLLDFEVYLNRTRDAEIITKGIELIKEIKALPENLANFGLIHSDIHPGNFFYNEGEIHVFDFDDSKYHWYISDIAIPLYYSTWWKYRNESLEVRSGFGEVFLYHFLKGFQKEHQIEAEWITKIPLFLKLRDFELYTVFHKKWDMASINKEQQQLVEQIRERIIRDELMVMLPYKNIIEQLKSE</sequence>
<keyword evidence="3" id="KW-0808">Transferase</keyword>
<dbReference type="InterPro" id="IPR011009">
    <property type="entry name" value="Kinase-like_dom_sf"/>
</dbReference>
<comment type="similarity">
    <text evidence="1">Belongs to the pseudomonas-type ThrB family.</text>
</comment>
<proteinExistence type="inferred from homology"/>
<dbReference type="Proteomes" id="UP000198584">
    <property type="component" value="Unassembled WGS sequence"/>
</dbReference>
<dbReference type="InterPro" id="IPR002575">
    <property type="entry name" value="Aminoglycoside_PTrfase"/>
</dbReference>
<evidence type="ECO:0000259" key="2">
    <source>
        <dbReference type="Pfam" id="PF01636"/>
    </source>
</evidence>
<evidence type="ECO:0000313" key="4">
    <source>
        <dbReference type="Proteomes" id="UP000198584"/>
    </source>
</evidence>
<dbReference type="PANTHER" id="PTHR21064:SF6">
    <property type="entry name" value="AMINOGLYCOSIDE PHOSPHOTRANSFERASE DOMAIN-CONTAINING PROTEIN"/>
    <property type="match status" value="1"/>
</dbReference>
<feature type="domain" description="Aminoglycoside phosphotransferase" evidence="2">
    <location>
        <begin position="13"/>
        <end position="148"/>
    </location>
</feature>
<dbReference type="Pfam" id="PF01636">
    <property type="entry name" value="APH"/>
    <property type="match status" value="1"/>
</dbReference>
<dbReference type="EMBL" id="FNQR01000002">
    <property type="protein sequence ID" value="SDZ96055.1"/>
    <property type="molecule type" value="Genomic_DNA"/>
</dbReference>
<gene>
    <name evidence="3" type="ORF">SAMN05421743_10288</name>
</gene>
<dbReference type="InterPro" id="IPR050249">
    <property type="entry name" value="Pseudomonas-type_ThrB"/>
</dbReference>
<evidence type="ECO:0000313" key="3">
    <source>
        <dbReference type="EMBL" id="SDZ96055.1"/>
    </source>
</evidence>
<name>A0A1H3X9H2_9BACI</name>
<dbReference type="GO" id="GO:0004413">
    <property type="term" value="F:homoserine kinase activity"/>
    <property type="evidence" value="ECO:0007669"/>
    <property type="project" value="TreeGrafter"/>
</dbReference>
<evidence type="ECO:0000256" key="1">
    <source>
        <dbReference type="ARBA" id="ARBA00038240"/>
    </source>
</evidence>
<keyword evidence="4" id="KW-1185">Reference proteome</keyword>
<accession>A0A1H3X9H2</accession>
<dbReference type="STRING" id="571932.SAMN05421743_10288"/>
<dbReference type="AlphaFoldDB" id="A0A1H3X9H2"/>
<organism evidence="3 4">
    <name type="scientific">Thalassobacillus cyri</name>
    <dbReference type="NCBI Taxonomy" id="571932"/>
    <lineage>
        <taxon>Bacteria</taxon>
        <taxon>Bacillati</taxon>
        <taxon>Bacillota</taxon>
        <taxon>Bacilli</taxon>
        <taxon>Bacillales</taxon>
        <taxon>Bacillaceae</taxon>
        <taxon>Thalassobacillus</taxon>
    </lineage>
</organism>
<dbReference type="GO" id="GO:0009088">
    <property type="term" value="P:threonine biosynthetic process"/>
    <property type="evidence" value="ECO:0007669"/>
    <property type="project" value="TreeGrafter"/>
</dbReference>
<dbReference type="PANTHER" id="PTHR21064">
    <property type="entry name" value="AMINOGLYCOSIDE PHOSPHOTRANSFERASE DOMAIN-CONTAINING PROTEIN-RELATED"/>
    <property type="match status" value="1"/>
</dbReference>
<protein>
    <submittedName>
        <fullName evidence="3">Phosphotransferase enzyme family protein</fullName>
    </submittedName>
</protein>
<reference evidence="3 4" key="1">
    <citation type="submission" date="2016-10" db="EMBL/GenBank/DDBJ databases">
        <authorList>
            <person name="de Groot N.N."/>
        </authorList>
    </citation>
    <scope>NUCLEOTIDE SEQUENCE [LARGE SCALE GENOMIC DNA]</scope>
    <source>
        <strain evidence="3 4">CCM7597</strain>
    </source>
</reference>
<dbReference type="SUPFAM" id="SSF56112">
    <property type="entry name" value="Protein kinase-like (PK-like)"/>
    <property type="match status" value="1"/>
</dbReference>